<keyword evidence="5 6" id="KW-0663">Pyridoxal phosphate</keyword>
<dbReference type="InterPro" id="IPR015422">
    <property type="entry name" value="PyrdxlP-dep_Trfase_small"/>
</dbReference>
<keyword evidence="7" id="KW-0808">Transferase</keyword>
<dbReference type="FunFam" id="3.40.640.10:FF:000004">
    <property type="entry name" value="Acetylornithine aminotransferase"/>
    <property type="match status" value="1"/>
</dbReference>
<dbReference type="Gene3D" id="3.90.1150.10">
    <property type="entry name" value="Aspartate Aminotransferase, domain 1"/>
    <property type="match status" value="1"/>
</dbReference>
<keyword evidence="4 7" id="KW-0032">Aminotransferase</keyword>
<evidence type="ECO:0000256" key="6">
    <source>
        <dbReference type="RuleBase" id="RU003560"/>
    </source>
</evidence>
<dbReference type="InterPro" id="IPR015424">
    <property type="entry name" value="PyrdxlP-dep_Trfase"/>
</dbReference>
<dbReference type="RefSeq" id="WP_068000700.1">
    <property type="nucleotide sequence ID" value="NZ_FOFM01000003.1"/>
</dbReference>
<dbReference type="EMBL" id="LMCB01000001">
    <property type="protein sequence ID" value="KZL22142.1"/>
    <property type="molecule type" value="Genomic_DNA"/>
</dbReference>
<dbReference type="NCBIfam" id="NF005685">
    <property type="entry name" value="PRK07483.1"/>
    <property type="match status" value="1"/>
</dbReference>
<dbReference type="Pfam" id="PF00202">
    <property type="entry name" value="Aminotran_3"/>
    <property type="match status" value="1"/>
</dbReference>
<keyword evidence="3" id="KW-0055">Arginine biosynthesis</keyword>
<evidence type="ECO:0000313" key="8">
    <source>
        <dbReference type="Proteomes" id="UP000076577"/>
    </source>
</evidence>
<dbReference type="AlphaFoldDB" id="A0A166BD42"/>
<evidence type="ECO:0000256" key="4">
    <source>
        <dbReference type="ARBA" id="ARBA00022576"/>
    </source>
</evidence>
<comment type="similarity">
    <text evidence="2 6">Belongs to the class-III pyridoxal-phosphate-dependent aminotransferase family.</text>
</comment>
<gene>
    <name evidence="7" type="primary">bioA_1</name>
    <name evidence="7" type="ORF">PsAD2_00168</name>
</gene>
<evidence type="ECO:0000256" key="3">
    <source>
        <dbReference type="ARBA" id="ARBA00022571"/>
    </source>
</evidence>
<evidence type="ECO:0000256" key="1">
    <source>
        <dbReference type="ARBA" id="ARBA00001933"/>
    </source>
</evidence>
<proteinExistence type="inferred from homology"/>
<comment type="cofactor">
    <cofactor evidence="1">
        <name>pyridoxal 5'-phosphate</name>
        <dbReference type="ChEBI" id="CHEBI:597326"/>
    </cofactor>
</comment>
<dbReference type="EC" id="2.6.1.62" evidence="7"/>
<dbReference type="PANTHER" id="PTHR43094:SF1">
    <property type="entry name" value="AMINOTRANSFERASE CLASS-III"/>
    <property type="match status" value="1"/>
</dbReference>
<dbReference type="InterPro" id="IPR005814">
    <property type="entry name" value="Aminotrans_3"/>
</dbReference>
<keyword evidence="8" id="KW-1185">Reference proteome</keyword>
<name>A0A166BD42_9HYPH</name>
<evidence type="ECO:0000313" key="7">
    <source>
        <dbReference type="EMBL" id="KZL22142.1"/>
    </source>
</evidence>
<evidence type="ECO:0000256" key="2">
    <source>
        <dbReference type="ARBA" id="ARBA00008954"/>
    </source>
</evidence>
<dbReference type="GO" id="GO:0005829">
    <property type="term" value="C:cytosol"/>
    <property type="evidence" value="ECO:0007669"/>
    <property type="project" value="TreeGrafter"/>
</dbReference>
<dbReference type="GO" id="GO:0030170">
    <property type="term" value="F:pyridoxal phosphate binding"/>
    <property type="evidence" value="ECO:0007669"/>
    <property type="project" value="InterPro"/>
</dbReference>
<dbReference type="PANTHER" id="PTHR43094">
    <property type="entry name" value="AMINOTRANSFERASE"/>
    <property type="match status" value="1"/>
</dbReference>
<organism evidence="7 8">
    <name type="scientific">Pseudovibrio axinellae</name>
    <dbReference type="NCBI Taxonomy" id="989403"/>
    <lineage>
        <taxon>Bacteria</taxon>
        <taxon>Pseudomonadati</taxon>
        <taxon>Pseudomonadota</taxon>
        <taxon>Alphaproteobacteria</taxon>
        <taxon>Hyphomicrobiales</taxon>
        <taxon>Stappiaceae</taxon>
        <taxon>Pseudovibrio</taxon>
    </lineage>
</organism>
<dbReference type="CDD" id="cd00610">
    <property type="entry name" value="OAT_like"/>
    <property type="match status" value="1"/>
</dbReference>
<dbReference type="STRING" id="989403.SAMN05421798_10331"/>
<reference evidence="7 8" key="1">
    <citation type="journal article" date="2016" name="Front. Microbiol.">
        <title>Comparative Genomic Analysis Reveals a Diverse Repertoire of Genes Involved in Prokaryote-Eukaryote Interactions within the Pseudovibrio Genus.</title>
        <authorList>
            <person name="Romano S."/>
            <person name="Fernandez-Guerra A."/>
            <person name="Reen F.J."/>
            <person name="Glockner F.O."/>
            <person name="Crowley S.P."/>
            <person name="O'Sullivan O."/>
            <person name="Cotter P.D."/>
            <person name="Adams C."/>
            <person name="Dobson A.D."/>
            <person name="O'Gara F."/>
        </authorList>
    </citation>
    <scope>NUCLEOTIDE SEQUENCE [LARGE SCALE GENOMIC DNA]</scope>
    <source>
        <strain evidence="7 8">Ad2</strain>
    </source>
</reference>
<dbReference type="InterPro" id="IPR015421">
    <property type="entry name" value="PyrdxlP-dep_Trfase_major"/>
</dbReference>
<accession>A0A166BD42</accession>
<sequence>MSHILHRDLTTPLPVAVGGQGNTLIDENGNRFLDACGGAAVSCLGHDNAFVREALKRQIDRLAFAHTGSFTNEPAEQLADFLVSKAPAGTGEGRVMYLGSGSEAMEAALKLARQYHLENDEPSRTQVIARAPSYHGNTLGALAVGGHAGRRAPFAPLLMDVQHIDTPYAYRMQKEGETEAQFSLRMANLLEDKILELGPQNVAAFVAEPVVGASLGTQPAPKGYFKRIREICNAHGVLYIADEVMCGMGRTGTYFALEQEGIHADITTMAKGLGAGYQPIAAVLAAQNVIDKIAMNSGRLWNGHTYMSHAITTAGSLAVLTYIEQNKLLANVRARGEQLELSLMARLEDHPNVGNIRGRGLFWSVELVKKRATKEPFAASLGLAPKIQRSAMDAGLMLYPAQGCADGTSGDHVLLAPSYTSPPEEIDEIVRMTGDVIEMELGKLGALT</sequence>
<comment type="caution">
    <text evidence="7">The sequence shown here is derived from an EMBL/GenBank/DDBJ whole genome shotgun (WGS) entry which is preliminary data.</text>
</comment>
<dbReference type="GO" id="GO:0006526">
    <property type="term" value="P:L-arginine biosynthetic process"/>
    <property type="evidence" value="ECO:0007669"/>
    <property type="project" value="UniProtKB-KW"/>
</dbReference>
<dbReference type="Proteomes" id="UP000076577">
    <property type="component" value="Unassembled WGS sequence"/>
</dbReference>
<dbReference type="Gene3D" id="3.40.640.10">
    <property type="entry name" value="Type I PLP-dependent aspartate aminotransferase-like (Major domain)"/>
    <property type="match status" value="1"/>
</dbReference>
<dbReference type="PROSITE" id="PS00600">
    <property type="entry name" value="AA_TRANSFER_CLASS_3"/>
    <property type="match status" value="1"/>
</dbReference>
<protein>
    <submittedName>
        <fullName evidence="7">Adenosylmethionine-8-amino-7-oxononanoate aminotransferase</fullName>
        <ecNumber evidence="7">2.6.1.62</ecNumber>
    </submittedName>
</protein>
<dbReference type="GO" id="GO:0004015">
    <property type="term" value="F:adenosylmethionine-8-amino-7-oxononanoate transaminase activity"/>
    <property type="evidence" value="ECO:0007669"/>
    <property type="project" value="UniProtKB-EC"/>
</dbReference>
<dbReference type="InterPro" id="IPR049704">
    <property type="entry name" value="Aminotrans_3_PPA_site"/>
</dbReference>
<dbReference type="PATRIC" id="fig|989403.3.peg.178"/>
<dbReference type="OrthoDB" id="9801834at2"/>
<keyword evidence="3" id="KW-0028">Amino-acid biosynthesis</keyword>
<evidence type="ECO:0000256" key="5">
    <source>
        <dbReference type="ARBA" id="ARBA00022898"/>
    </source>
</evidence>
<dbReference type="SUPFAM" id="SSF53383">
    <property type="entry name" value="PLP-dependent transferases"/>
    <property type="match status" value="1"/>
</dbReference>